<keyword evidence="2 8" id="KW-0637">Prenyltransferase</keyword>
<evidence type="ECO:0000256" key="4">
    <source>
        <dbReference type="ARBA" id="ARBA00022723"/>
    </source>
</evidence>
<organism evidence="10">
    <name type="scientific">Theileria annulata</name>
    <dbReference type="NCBI Taxonomy" id="5874"/>
    <lineage>
        <taxon>Eukaryota</taxon>
        <taxon>Sar</taxon>
        <taxon>Alveolata</taxon>
        <taxon>Apicomplexa</taxon>
        <taxon>Aconoidasida</taxon>
        <taxon>Piroplasmida</taxon>
        <taxon>Theileriidae</taxon>
        <taxon>Theileria</taxon>
    </lineage>
</organism>
<dbReference type="EMBL" id="UIVS01000003">
    <property type="protein sequence ID" value="SVP92839.1"/>
    <property type="molecule type" value="Genomic_DNA"/>
</dbReference>
<keyword evidence="5" id="KW-0677">Repeat</keyword>
<evidence type="ECO:0000256" key="6">
    <source>
        <dbReference type="ARBA" id="ARBA00022833"/>
    </source>
</evidence>
<evidence type="ECO:0000256" key="2">
    <source>
        <dbReference type="ARBA" id="ARBA00022602"/>
    </source>
</evidence>
<evidence type="ECO:0000256" key="5">
    <source>
        <dbReference type="ARBA" id="ARBA00022737"/>
    </source>
</evidence>
<dbReference type="AlphaFoldDB" id="A0A3B0N514"/>
<dbReference type="PANTHER" id="PTHR11774:SF11">
    <property type="entry name" value="GERANYLGERANYL TRANSFERASE TYPE-2 SUBUNIT BETA"/>
    <property type="match status" value="1"/>
</dbReference>
<evidence type="ECO:0000313" key="11">
    <source>
        <dbReference type="EMBL" id="SVP93641.1"/>
    </source>
</evidence>
<name>A0A3B0N514_THEAN</name>
<proteinExistence type="inferred from homology"/>
<evidence type="ECO:0000256" key="7">
    <source>
        <dbReference type="ARBA" id="ARBA00047658"/>
    </source>
</evidence>
<evidence type="ECO:0000256" key="8">
    <source>
        <dbReference type="RuleBase" id="RU365076"/>
    </source>
</evidence>
<dbReference type="GO" id="GO:0005968">
    <property type="term" value="C:Rab-protein geranylgeranyltransferase complex"/>
    <property type="evidence" value="ECO:0007669"/>
    <property type="project" value="UniProtKB-UniRule"/>
</dbReference>
<evidence type="ECO:0000313" key="10">
    <source>
        <dbReference type="EMBL" id="SVP92839.1"/>
    </source>
</evidence>
<evidence type="ECO:0000259" key="9">
    <source>
        <dbReference type="Pfam" id="PF00432"/>
    </source>
</evidence>
<comment type="catalytic activity">
    <reaction evidence="7 8">
        <text>geranylgeranyl diphosphate + L-cysteinyl-[protein] = S-geranylgeranyl-L-cysteinyl-[protein] + diphosphate</text>
        <dbReference type="Rhea" id="RHEA:21240"/>
        <dbReference type="Rhea" id="RHEA-COMP:10131"/>
        <dbReference type="Rhea" id="RHEA-COMP:11537"/>
        <dbReference type="ChEBI" id="CHEBI:29950"/>
        <dbReference type="ChEBI" id="CHEBI:33019"/>
        <dbReference type="ChEBI" id="CHEBI:57533"/>
        <dbReference type="ChEBI" id="CHEBI:86021"/>
        <dbReference type="EC" id="2.5.1.60"/>
    </reaction>
</comment>
<dbReference type="EMBL" id="UIVT01000003">
    <property type="protein sequence ID" value="SVP93641.1"/>
    <property type="molecule type" value="Genomic_DNA"/>
</dbReference>
<dbReference type="PANTHER" id="PTHR11774">
    <property type="entry name" value="GERANYLGERANYL TRANSFERASE TYPE BETA SUBUNIT"/>
    <property type="match status" value="1"/>
</dbReference>
<keyword evidence="3 8" id="KW-0808">Transferase</keyword>
<accession>A0A3B0N514</accession>
<comment type="function">
    <text evidence="8">Catalyzes the transfer of a geranylgeranyl moiety from geranylgeranyl diphosphate to both cysteines of proteins with the C-terminal sequence -XXCC, -XCXC and -CCXX.</text>
</comment>
<comment type="cofactor">
    <cofactor evidence="8">
        <name>Zn(2+)</name>
        <dbReference type="ChEBI" id="CHEBI:29105"/>
    </cofactor>
    <text evidence="8">Binds 1 zinc ion per subunit.</text>
</comment>
<dbReference type="VEuPathDB" id="PiroplasmaDB:TA04900"/>
<sequence length="345" mass="38356">MGEKGELHLEKIYDFLLNSLDDRVSIEGFAFEPIKLGGLYWSLTAISLLKGPPNSIVHPKTNETLESMSIHFLSQSKNEDGAFGFGPKHPSNLIATHYAILVLALINRMDFINVNDVVKFISSLQVRSLTEIFIKNRDGSFSSDKYGESDCRNSYSALVCLSLLGGLNNIDLKRAVDFILSCKNFDGGFGWQPLNESHAAACFCCVGALAELDLLSLIDSDKLGFWLSERQNKDGGLNGRPEKDSDICYSWWILSVLCNIGIFTSFILDLVKFIIESQNQVDGGIAYFPGYMGDVCHTFFALCGISLIDSKGHNLTQIHPIYATTLESAERLKLFKSEQTQHNRV</sequence>
<comment type="similarity">
    <text evidence="1 8">Belongs to the protein prenyltransferase subunit beta family.</text>
</comment>
<evidence type="ECO:0000256" key="1">
    <source>
        <dbReference type="ARBA" id="ARBA00010497"/>
    </source>
</evidence>
<keyword evidence="6 8" id="KW-0862">Zinc</keyword>
<dbReference type="InterPro" id="IPR001330">
    <property type="entry name" value="Prenyltrans"/>
</dbReference>
<feature type="domain" description="Prenyltransferase alpha-alpha toroid" evidence="9">
    <location>
        <begin position="7"/>
        <end position="323"/>
    </location>
</feature>
<dbReference type="SUPFAM" id="SSF48239">
    <property type="entry name" value="Terpenoid cyclases/Protein prenyltransferases"/>
    <property type="match status" value="1"/>
</dbReference>
<dbReference type="InterPro" id="IPR026873">
    <property type="entry name" value="Ptb1"/>
</dbReference>
<dbReference type="InterPro" id="IPR045089">
    <property type="entry name" value="PGGT1B-like"/>
</dbReference>
<reference evidence="10" key="1">
    <citation type="submission" date="2018-07" db="EMBL/GenBank/DDBJ databases">
        <authorList>
            <person name="Quirk P.G."/>
            <person name="Krulwich T.A."/>
        </authorList>
    </citation>
    <scope>NUCLEOTIDE SEQUENCE</scope>
    <source>
        <strain evidence="10">Anand</strain>
    </source>
</reference>
<gene>
    <name evidence="11" type="ORF">TAT_000263400</name>
    <name evidence="10" type="ORF">TAV_000263700</name>
</gene>
<dbReference type="GO" id="GO:0004663">
    <property type="term" value="F:Rab geranylgeranyltransferase activity"/>
    <property type="evidence" value="ECO:0007669"/>
    <property type="project" value="UniProtKB-UniRule"/>
</dbReference>
<keyword evidence="4 8" id="KW-0479">Metal-binding</keyword>
<dbReference type="Pfam" id="PF00432">
    <property type="entry name" value="Prenyltrans"/>
    <property type="match status" value="1"/>
</dbReference>
<evidence type="ECO:0000256" key="3">
    <source>
        <dbReference type="ARBA" id="ARBA00022679"/>
    </source>
</evidence>
<dbReference type="Gene3D" id="1.50.10.20">
    <property type="match status" value="1"/>
</dbReference>
<dbReference type="GO" id="GO:0046872">
    <property type="term" value="F:metal ion binding"/>
    <property type="evidence" value="ECO:0007669"/>
    <property type="project" value="UniProtKB-KW"/>
</dbReference>
<dbReference type="CDD" id="cd02894">
    <property type="entry name" value="GGTase-II"/>
    <property type="match status" value="1"/>
</dbReference>
<dbReference type="EC" id="2.5.1.60" evidence="8"/>
<protein>
    <recommendedName>
        <fullName evidence="8">Geranylgeranyl transferase type-2 subunit beta</fullName>
        <ecNumber evidence="8">2.5.1.60</ecNumber>
    </recommendedName>
</protein>
<dbReference type="InterPro" id="IPR008930">
    <property type="entry name" value="Terpenoid_cyclase/PrenylTrfase"/>
</dbReference>